<dbReference type="GO" id="GO:0005654">
    <property type="term" value="C:nucleoplasm"/>
    <property type="evidence" value="ECO:0007669"/>
    <property type="project" value="TreeGrafter"/>
</dbReference>
<name>A0A7R9CVT5_TIMCR</name>
<dbReference type="PROSITE" id="PS50157">
    <property type="entry name" value="ZINC_FINGER_C2H2_2"/>
    <property type="match status" value="8"/>
</dbReference>
<feature type="region of interest" description="Disordered" evidence="11">
    <location>
        <begin position="156"/>
        <end position="177"/>
    </location>
</feature>
<sequence>MPYRCAHCGTAFTLHQEVTHHVRQKACAFIKTKQPTKENKILGGDVTSDVTATTTPCEKTGKLLFTCRVCPYRTESEAELMFHEVLHGEPVPLPILADGKVTTEEDPQPVLVYPCPQCGKMFRKHVLRAHLRTHTKERPFVCPTCQRSFGHRSSLLSHTREAHRKVRPDDDDDDDQGQRKMFRCEQCPFSSNTKVSLQRHRLTHTHRNKAYLCAVCGNSFYQKHTLQQHMKLHTGKDVKCTVEGCIFECRSRAELSLHLTVHSEERPFHCDDCEYSAKTKSQLARHNLIHEGVKPHRCPHCSFSSRLTSQLRRHLRLHTGARPYRCPYCDYTCNILENLRKHVLSTNRHPGKKLYECKFCDESSYPRFSTNLAKQFRAHLVSVHEAMFHTPSVASTYIAGIYDAHLDPMHIENPIPLQPRWKRDKKKACAEASSSGNFLENPDEAPDEPMSQAEHSPPDRTQASSTRDAHSSLMRHDTCVDLSIQESNPGHILPMVVVAADNTADGVIYIELPASPDGYCGSERPATTLFHGGETFLSDFRDGRTPGGAEVTPGREEVGVEDPELVIRHPDHQEERNDMSGFVREDVRTVVVEENGVYRRGIVNEEGMTVITVPSCSGDYLQMAHLVARENTGLKDAPKEVQQNEGKEQSYFVVLQGDS</sequence>
<dbReference type="Gene3D" id="3.30.160.60">
    <property type="entry name" value="Classic Zinc Finger"/>
    <property type="match status" value="6"/>
</dbReference>
<keyword evidence="7" id="KW-0238">DNA-binding</keyword>
<keyword evidence="9" id="KW-0539">Nucleus</keyword>
<reference evidence="13" key="1">
    <citation type="submission" date="2020-11" db="EMBL/GenBank/DDBJ databases">
        <authorList>
            <person name="Tran Van P."/>
        </authorList>
    </citation>
    <scope>NUCLEOTIDE SEQUENCE</scope>
</reference>
<dbReference type="GO" id="GO:0001227">
    <property type="term" value="F:DNA-binding transcription repressor activity, RNA polymerase II-specific"/>
    <property type="evidence" value="ECO:0007669"/>
    <property type="project" value="TreeGrafter"/>
</dbReference>
<feature type="domain" description="C2H2-type" evidence="12">
    <location>
        <begin position="211"/>
        <end position="238"/>
    </location>
</feature>
<evidence type="ECO:0000256" key="2">
    <source>
        <dbReference type="ARBA" id="ARBA00022723"/>
    </source>
</evidence>
<dbReference type="SUPFAM" id="SSF57667">
    <property type="entry name" value="beta-beta-alpha zinc fingers"/>
    <property type="match status" value="5"/>
</dbReference>
<evidence type="ECO:0000256" key="5">
    <source>
        <dbReference type="ARBA" id="ARBA00022833"/>
    </source>
</evidence>
<dbReference type="FunFam" id="3.30.160.60:FF:000646">
    <property type="entry name" value="Myeloid zinc finger 1"/>
    <property type="match status" value="1"/>
</dbReference>
<keyword evidence="3" id="KW-0677">Repeat</keyword>
<feature type="domain" description="C2H2-type" evidence="12">
    <location>
        <begin position="140"/>
        <end position="168"/>
    </location>
</feature>
<dbReference type="GO" id="GO:0008270">
    <property type="term" value="F:zinc ion binding"/>
    <property type="evidence" value="ECO:0007669"/>
    <property type="project" value="UniProtKB-KW"/>
</dbReference>
<dbReference type="EMBL" id="OC318413">
    <property type="protein sequence ID" value="CAD7401874.1"/>
    <property type="molecule type" value="Genomic_DNA"/>
</dbReference>
<evidence type="ECO:0000256" key="9">
    <source>
        <dbReference type="ARBA" id="ARBA00023242"/>
    </source>
</evidence>
<feature type="domain" description="C2H2-type" evidence="12">
    <location>
        <begin position="268"/>
        <end position="295"/>
    </location>
</feature>
<dbReference type="PANTHER" id="PTHR24399">
    <property type="entry name" value="ZINC FINGER AND BTB DOMAIN-CONTAINING"/>
    <property type="match status" value="1"/>
</dbReference>
<dbReference type="SMART" id="SM00355">
    <property type="entry name" value="ZnF_C2H2"/>
    <property type="match status" value="11"/>
</dbReference>
<accession>A0A7R9CVT5</accession>
<dbReference type="GO" id="GO:0000978">
    <property type="term" value="F:RNA polymerase II cis-regulatory region sequence-specific DNA binding"/>
    <property type="evidence" value="ECO:0007669"/>
    <property type="project" value="TreeGrafter"/>
</dbReference>
<dbReference type="Pfam" id="PF00096">
    <property type="entry name" value="zf-C2H2"/>
    <property type="match status" value="4"/>
</dbReference>
<comment type="subcellular location">
    <subcellularLocation>
        <location evidence="1">Nucleus</location>
    </subcellularLocation>
</comment>
<keyword evidence="8" id="KW-0804">Transcription</keyword>
<evidence type="ECO:0000256" key="7">
    <source>
        <dbReference type="ARBA" id="ARBA00023125"/>
    </source>
</evidence>
<proteinExistence type="predicted"/>
<evidence type="ECO:0000256" key="1">
    <source>
        <dbReference type="ARBA" id="ARBA00004123"/>
    </source>
</evidence>
<feature type="domain" description="C2H2-type" evidence="12">
    <location>
        <begin position="182"/>
        <end position="209"/>
    </location>
</feature>
<keyword evidence="2" id="KW-0479">Metal-binding</keyword>
<gene>
    <name evidence="13" type="ORF">TCEB3V08_LOCUS6224</name>
</gene>
<organism evidence="13">
    <name type="scientific">Timema cristinae</name>
    <name type="common">Walking stick</name>
    <dbReference type="NCBI Taxonomy" id="61476"/>
    <lineage>
        <taxon>Eukaryota</taxon>
        <taxon>Metazoa</taxon>
        <taxon>Ecdysozoa</taxon>
        <taxon>Arthropoda</taxon>
        <taxon>Hexapoda</taxon>
        <taxon>Insecta</taxon>
        <taxon>Pterygota</taxon>
        <taxon>Neoptera</taxon>
        <taxon>Polyneoptera</taxon>
        <taxon>Phasmatodea</taxon>
        <taxon>Timematodea</taxon>
        <taxon>Timematoidea</taxon>
        <taxon>Timematidae</taxon>
        <taxon>Timema</taxon>
    </lineage>
</organism>
<dbReference type="InterPro" id="IPR036236">
    <property type="entry name" value="Znf_C2H2_sf"/>
</dbReference>
<evidence type="ECO:0000256" key="3">
    <source>
        <dbReference type="ARBA" id="ARBA00022737"/>
    </source>
</evidence>
<protein>
    <recommendedName>
        <fullName evidence="12">C2H2-type domain-containing protein</fullName>
    </recommendedName>
</protein>
<keyword evidence="4 10" id="KW-0863">Zinc-finger</keyword>
<dbReference type="AlphaFoldDB" id="A0A7R9CVT5"/>
<evidence type="ECO:0000256" key="8">
    <source>
        <dbReference type="ARBA" id="ARBA00023163"/>
    </source>
</evidence>
<keyword evidence="6" id="KW-0805">Transcription regulation</keyword>
<dbReference type="PANTHER" id="PTHR24399:SF70">
    <property type="entry name" value="C2H2-TYPE DOMAIN-CONTAINING PROTEIN"/>
    <property type="match status" value="1"/>
</dbReference>
<dbReference type="PROSITE" id="PS00028">
    <property type="entry name" value="ZINC_FINGER_C2H2_1"/>
    <property type="match status" value="3"/>
</dbReference>
<evidence type="ECO:0000313" key="13">
    <source>
        <dbReference type="EMBL" id="CAD7401874.1"/>
    </source>
</evidence>
<dbReference type="FunFam" id="3.30.160.60:FF:000446">
    <property type="entry name" value="Zinc finger protein"/>
    <property type="match status" value="2"/>
</dbReference>
<feature type="domain" description="C2H2-type" evidence="12">
    <location>
        <begin position="296"/>
        <end position="323"/>
    </location>
</feature>
<evidence type="ECO:0000256" key="11">
    <source>
        <dbReference type="SAM" id="MobiDB-lite"/>
    </source>
</evidence>
<evidence type="ECO:0000256" key="10">
    <source>
        <dbReference type="PROSITE-ProRule" id="PRU00042"/>
    </source>
</evidence>
<feature type="domain" description="C2H2-type" evidence="12">
    <location>
        <begin position="113"/>
        <end position="139"/>
    </location>
</feature>
<evidence type="ECO:0000256" key="4">
    <source>
        <dbReference type="ARBA" id="ARBA00022771"/>
    </source>
</evidence>
<feature type="domain" description="C2H2-type" evidence="12">
    <location>
        <begin position="238"/>
        <end position="267"/>
    </location>
</feature>
<dbReference type="InterPro" id="IPR013087">
    <property type="entry name" value="Znf_C2H2_type"/>
</dbReference>
<feature type="domain" description="C2H2-type" evidence="12">
    <location>
        <begin position="3"/>
        <end position="23"/>
    </location>
</feature>
<evidence type="ECO:0000256" key="6">
    <source>
        <dbReference type="ARBA" id="ARBA00023015"/>
    </source>
</evidence>
<feature type="region of interest" description="Disordered" evidence="11">
    <location>
        <begin position="432"/>
        <end position="474"/>
    </location>
</feature>
<keyword evidence="5" id="KW-0862">Zinc</keyword>
<evidence type="ECO:0000259" key="12">
    <source>
        <dbReference type="PROSITE" id="PS50157"/>
    </source>
</evidence>